<reference evidence="1" key="1">
    <citation type="submission" date="2014-09" db="EMBL/GenBank/DDBJ databases">
        <authorList>
            <person name="Magalhaes I.L.F."/>
            <person name="Oliveira U."/>
            <person name="Santos F.R."/>
            <person name="Vidigal T.H.D.A."/>
            <person name="Brescovit A.D."/>
            <person name="Santos A.J."/>
        </authorList>
    </citation>
    <scope>NUCLEOTIDE SEQUENCE</scope>
    <source>
        <tissue evidence="1">Shoot tissue taken approximately 20 cm above the soil surface</tissue>
    </source>
</reference>
<accession>A0A0A9ENX4</accession>
<dbReference type="EMBL" id="GBRH01198340">
    <property type="protein sequence ID" value="JAD99555.1"/>
    <property type="molecule type" value="Transcribed_RNA"/>
</dbReference>
<reference evidence="1" key="2">
    <citation type="journal article" date="2015" name="Data Brief">
        <title>Shoot transcriptome of the giant reed, Arundo donax.</title>
        <authorList>
            <person name="Barrero R.A."/>
            <person name="Guerrero F.D."/>
            <person name="Moolhuijzen P."/>
            <person name="Goolsby J.A."/>
            <person name="Tidwell J."/>
            <person name="Bellgard S.E."/>
            <person name="Bellgard M.I."/>
        </authorList>
    </citation>
    <scope>NUCLEOTIDE SEQUENCE</scope>
    <source>
        <tissue evidence="1">Shoot tissue taken approximately 20 cm above the soil surface</tissue>
    </source>
</reference>
<name>A0A0A9ENX4_ARUDO</name>
<organism evidence="1">
    <name type="scientific">Arundo donax</name>
    <name type="common">Giant reed</name>
    <name type="synonym">Donax arundinaceus</name>
    <dbReference type="NCBI Taxonomy" id="35708"/>
    <lineage>
        <taxon>Eukaryota</taxon>
        <taxon>Viridiplantae</taxon>
        <taxon>Streptophyta</taxon>
        <taxon>Embryophyta</taxon>
        <taxon>Tracheophyta</taxon>
        <taxon>Spermatophyta</taxon>
        <taxon>Magnoliopsida</taxon>
        <taxon>Liliopsida</taxon>
        <taxon>Poales</taxon>
        <taxon>Poaceae</taxon>
        <taxon>PACMAD clade</taxon>
        <taxon>Arundinoideae</taxon>
        <taxon>Arundineae</taxon>
        <taxon>Arundo</taxon>
    </lineage>
</organism>
<proteinExistence type="predicted"/>
<dbReference type="AlphaFoldDB" id="A0A0A9ENX4"/>
<protein>
    <submittedName>
        <fullName evidence="1">Uncharacterized protein</fullName>
    </submittedName>
</protein>
<evidence type="ECO:0000313" key="1">
    <source>
        <dbReference type="EMBL" id="JAD99555.1"/>
    </source>
</evidence>
<sequence>MPDSEEGIMSRGRNITLIHSYTAKVPITSKQVISISMPHLEDAT</sequence>